<evidence type="ECO:0000256" key="1">
    <source>
        <dbReference type="SAM" id="MobiDB-lite"/>
    </source>
</evidence>
<dbReference type="Proteomes" id="UP001054889">
    <property type="component" value="Unassembled WGS sequence"/>
</dbReference>
<dbReference type="AlphaFoldDB" id="A0AAV5C250"/>
<gene>
    <name evidence="2" type="primary">ga08025</name>
    <name evidence="2" type="ORF">PR202_ga08025</name>
</gene>
<keyword evidence="3" id="KW-1185">Reference proteome</keyword>
<dbReference type="EMBL" id="BQKI01000003">
    <property type="protein sequence ID" value="GJM91629.1"/>
    <property type="molecule type" value="Genomic_DNA"/>
</dbReference>
<reference evidence="2" key="2">
    <citation type="submission" date="2021-12" db="EMBL/GenBank/DDBJ databases">
        <title>Resequencing data analysis of finger millet.</title>
        <authorList>
            <person name="Hatakeyama M."/>
            <person name="Aluri S."/>
            <person name="Balachadran M.T."/>
            <person name="Sivarajan S.R."/>
            <person name="Poveda L."/>
            <person name="Shimizu-Inatsugi R."/>
            <person name="Schlapbach R."/>
            <person name="Sreeman S.M."/>
            <person name="Shimizu K.K."/>
        </authorList>
    </citation>
    <scope>NUCLEOTIDE SEQUENCE</scope>
</reference>
<accession>A0AAV5C250</accession>
<feature type="region of interest" description="Disordered" evidence="1">
    <location>
        <begin position="68"/>
        <end position="88"/>
    </location>
</feature>
<comment type="caution">
    <text evidence="2">The sequence shown here is derived from an EMBL/GenBank/DDBJ whole genome shotgun (WGS) entry which is preliminary data.</text>
</comment>
<protein>
    <submittedName>
        <fullName evidence="2">Uncharacterized protein</fullName>
    </submittedName>
</protein>
<name>A0AAV5C250_ELECO</name>
<evidence type="ECO:0000313" key="2">
    <source>
        <dbReference type="EMBL" id="GJM91629.1"/>
    </source>
</evidence>
<reference evidence="2" key="1">
    <citation type="journal article" date="2018" name="DNA Res.">
        <title>Multiple hybrid de novo genome assembly of finger millet, an orphan allotetraploid crop.</title>
        <authorList>
            <person name="Hatakeyama M."/>
            <person name="Aluri S."/>
            <person name="Balachadran M.T."/>
            <person name="Sivarajan S.R."/>
            <person name="Patrignani A."/>
            <person name="Gruter S."/>
            <person name="Poveda L."/>
            <person name="Shimizu-Inatsugi R."/>
            <person name="Baeten J."/>
            <person name="Francoijs K.J."/>
            <person name="Nataraja K.N."/>
            <person name="Reddy Y.A.N."/>
            <person name="Phadnis S."/>
            <person name="Ravikumar R.L."/>
            <person name="Schlapbach R."/>
            <person name="Sreeman S.M."/>
            <person name="Shimizu K.K."/>
        </authorList>
    </citation>
    <scope>NUCLEOTIDE SEQUENCE</scope>
</reference>
<sequence length="115" mass="12520">MYRALLAATTKDELALRHTCAWSPPPLPAALEDDHHNRCSRGWRSRWALAQIHLTRAIPPLLVVVEPPQPRSAGNEGSHALAGHHRGESEGGIIAGGLCLLPSLRRPPPLPCRRA</sequence>
<evidence type="ECO:0000313" key="3">
    <source>
        <dbReference type="Proteomes" id="UP001054889"/>
    </source>
</evidence>
<proteinExistence type="predicted"/>
<organism evidence="2 3">
    <name type="scientific">Eleusine coracana subsp. coracana</name>
    <dbReference type="NCBI Taxonomy" id="191504"/>
    <lineage>
        <taxon>Eukaryota</taxon>
        <taxon>Viridiplantae</taxon>
        <taxon>Streptophyta</taxon>
        <taxon>Embryophyta</taxon>
        <taxon>Tracheophyta</taxon>
        <taxon>Spermatophyta</taxon>
        <taxon>Magnoliopsida</taxon>
        <taxon>Liliopsida</taxon>
        <taxon>Poales</taxon>
        <taxon>Poaceae</taxon>
        <taxon>PACMAD clade</taxon>
        <taxon>Chloridoideae</taxon>
        <taxon>Cynodonteae</taxon>
        <taxon>Eleusininae</taxon>
        <taxon>Eleusine</taxon>
    </lineage>
</organism>